<keyword evidence="14" id="KW-1185">Reference proteome</keyword>
<accession>Q75A92</accession>
<name>Q75A92_EREGS</name>
<dbReference type="GO" id="GO:0030134">
    <property type="term" value="C:COPII-coated ER to Golgi transport vesicle"/>
    <property type="evidence" value="ECO:0000318"/>
    <property type="project" value="GO_Central"/>
</dbReference>
<comment type="similarity">
    <text evidence="2 9">Belongs to the EMP24/GP25L family.</text>
</comment>
<evidence type="ECO:0000256" key="11">
    <source>
        <dbReference type="SAM" id="SignalP"/>
    </source>
</evidence>
<evidence type="ECO:0000256" key="7">
    <source>
        <dbReference type="ARBA" id="ARBA00023136"/>
    </source>
</evidence>
<organism evidence="13 14">
    <name type="scientific">Eremothecium gossypii (strain ATCC 10895 / CBS 109.51 / FGSC 9923 / NRRL Y-1056)</name>
    <name type="common">Yeast</name>
    <name type="synonym">Ashbya gossypii</name>
    <dbReference type="NCBI Taxonomy" id="284811"/>
    <lineage>
        <taxon>Eukaryota</taxon>
        <taxon>Fungi</taxon>
        <taxon>Dikarya</taxon>
        <taxon>Ascomycota</taxon>
        <taxon>Saccharomycotina</taxon>
        <taxon>Saccharomycetes</taxon>
        <taxon>Saccharomycetales</taxon>
        <taxon>Saccharomycetaceae</taxon>
        <taxon>Eremothecium</taxon>
    </lineage>
</organism>
<dbReference type="GO" id="GO:0007030">
    <property type="term" value="P:Golgi organization"/>
    <property type="evidence" value="ECO:0000318"/>
    <property type="project" value="GO_Central"/>
</dbReference>
<feature type="chain" id="PRO_5004285406" evidence="11">
    <location>
        <begin position="21"/>
        <end position="209"/>
    </location>
</feature>
<dbReference type="OrthoDB" id="1929172at2759"/>
<evidence type="ECO:0000313" key="13">
    <source>
        <dbReference type="EMBL" id="AAS51946.1"/>
    </source>
</evidence>
<dbReference type="eggNOG" id="KOG1693">
    <property type="taxonomic scope" value="Eukaryota"/>
</dbReference>
<evidence type="ECO:0000256" key="8">
    <source>
        <dbReference type="ARBA" id="ARBA00037847"/>
    </source>
</evidence>
<protein>
    <submittedName>
        <fullName evidence="13">ADR026Wp</fullName>
    </submittedName>
</protein>
<sequence>MLYPVVFLIGLLSGLAAVSADFSTRTPMSVMLPAFSRECVYFDLKEGQDHILMSYQVLTGGNFEIDFEITAPEGNVIGSDTRSKYGDFHVYSWGVGQYSFCFTNSYGTALKKVEFTLGLQEQERKVEKEDPEDLLALDSIDEINRNFDHITKIMAYLRAREWRNMSTVKSTESRLVWLSVLTALVMIGVSAGQSIMVQFFFKDRHRNYV</sequence>
<dbReference type="GO" id="GO:0016020">
    <property type="term" value="C:membrane"/>
    <property type="evidence" value="ECO:0007669"/>
    <property type="project" value="UniProtKB-SubCell"/>
</dbReference>
<dbReference type="GO" id="GO:0005794">
    <property type="term" value="C:Golgi apparatus"/>
    <property type="evidence" value="ECO:0000318"/>
    <property type="project" value="GO_Central"/>
</dbReference>
<evidence type="ECO:0000256" key="5">
    <source>
        <dbReference type="ARBA" id="ARBA00022892"/>
    </source>
</evidence>
<dbReference type="HOGENOM" id="CLU_066963_4_2_1"/>
<dbReference type="Pfam" id="PF01105">
    <property type="entry name" value="EMP24_GP25L"/>
    <property type="match status" value="1"/>
</dbReference>
<comment type="subcellular location">
    <subcellularLocation>
        <location evidence="8">Endomembrane system</location>
        <topology evidence="8">Single-pass membrane protein</topology>
    </subcellularLocation>
    <subcellularLocation>
        <location evidence="1 9">Membrane</location>
        <topology evidence="1 9">Single-pass type I membrane protein</topology>
    </subcellularLocation>
</comment>
<evidence type="ECO:0000256" key="4">
    <source>
        <dbReference type="ARBA" id="ARBA00022729"/>
    </source>
</evidence>
<feature type="transmembrane region" description="Helical" evidence="10">
    <location>
        <begin position="175"/>
        <end position="201"/>
    </location>
</feature>
<dbReference type="STRING" id="284811.Q75A92"/>
<dbReference type="KEGG" id="ago:AGOS_ADR026W"/>
<dbReference type="FunCoup" id="Q75A92">
    <property type="interactions" value="266"/>
</dbReference>
<feature type="signal peptide" evidence="11">
    <location>
        <begin position="1"/>
        <end position="20"/>
    </location>
</feature>
<dbReference type="SUPFAM" id="SSF101576">
    <property type="entry name" value="Supernatant protein factor (SPF), C-terminal domain"/>
    <property type="match status" value="1"/>
</dbReference>
<dbReference type="GO" id="GO:0006886">
    <property type="term" value="P:intracellular protein transport"/>
    <property type="evidence" value="ECO:0000318"/>
    <property type="project" value="GO_Central"/>
</dbReference>
<dbReference type="InterPro" id="IPR036598">
    <property type="entry name" value="GOLD_dom_sf"/>
</dbReference>
<dbReference type="GeneID" id="4620374"/>
<reference evidence="14" key="2">
    <citation type="journal article" date="2013" name="G3 (Bethesda)">
        <title>Genomes of Ashbya fungi isolated from insects reveal four mating-type loci, numerous translocations, lack of transposons, and distinct gene duplications.</title>
        <authorList>
            <person name="Dietrich F.S."/>
            <person name="Voegeli S."/>
            <person name="Kuo S."/>
            <person name="Philippsen P."/>
        </authorList>
    </citation>
    <scope>GENOME REANNOTATION</scope>
    <source>
        <strain evidence="14">ATCC 10895 / CBS 109.51 / FGSC 9923 / NRRL Y-1056</strain>
    </source>
</reference>
<dbReference type="RefSeq" id="NP_984122.1">
    <property type="nucleotide sequence ID" value="NM_209475.1"/>
</dbReference>
<feature type="domain" description="GOLD" evidence="12">
    <location>
        <begin position="37"/>
        <end position="119"/>
    </location>
</feature>
<keyword evidence="6 10" id="KW-1133">Transmembrane helix</keyword>
<reference evidence="13 14" key="1">
    <citation type="journal article" date="2004" name="Science">
        <title>The Ashbya gossypii genome as a tool for mapping the ancient Saccharomyces cerevisiae genome.</title>
        <authorList>
            <person name="Dietrich F.S."/>
            <person name="Voegeli S."/>
            <person name="Brachat S."/>
            <person name="Lerch A."/>
            <person name="Gates K."/>
            <person name="Steiner S."/>
            <person name="Mohr C."/>
            <person name="Pohlmann R."/>
            <person name="Luedi P."/>
            <person name="Choi S."/>
            <person name="Wing R.A."/>
            <person name="Flavier A."/>
            <person name="Gaffney T.D."/>
            <person name="Philippsen P."/>
        </authorList>
    </citation>
    <scope>NUCLEOTIDE SEQUENCE [LARGE SCALE GENOMIC DNA]</scope>
    <source>
        <strain evidence="14">ATCC 10895 / CBS 109.51 / FGSC 9923 / NRRL Y-1056</strain>
    </source>
</reference>
<dbReference type="Proteomes" id="UP000000591">
    <property type="component" value="Chromosome IV"/>
</dbReference>
<dbReference type="OMA" id="GQDQEDW"/>
<evidence type="ECO:0000256" key="10">
    <source>
        <dbReference type="SAM" id="Phobius"/>
    </source>
</evidence>
<evidence type="ECO:0000256" key="1">
    <source>
        <dbReference type="ARBA" id="ARBA00004479"/>
    </source>
</evidence>
<gene>
    <name evidence="13" type="ORF">AGOS_ADR026W</name>
</gene>
<dbReference type="GO" id="GO:0006888">
    <property type="term" value="P:endoplasmic reticulum to Golgi vesicle-mediated transport"/>
    <property type="evidence" value="ECO:0000318"/>
    <property type="project" value="GO_Central"/>
</dbReference>
<dbReference type="InterPro" id="IPR015720">
    <property type="entry name" value="Emp24-like"/>
</dbReference>
<keyword evidence="4 11" id="KW-0732">Signal</keyword>
<evidence type="ECO:0000256" key="3">
    <source>
        <dbReference type="ARBA" id="ARBA00022692"/>
    </source>
</evidence>
<dbReference type="GO" id="GO:0006621">
    <property type="term" value="P:protein retention in ER lumen"/>
    <property type="evidence" value="ECO:0000318"/>
    <property type="project" value="GO_Central"/>
</dbReference>
<dbReference type="GO" id="GO:0005793">
    <property type="term" value="C:endoplasmic reticulum-Golgi intermediate compartment"/>
    <property type="evidence" value="ECO:0000318"/>
    <property type="project" value="GO_Central"/>
</dbReference>
<proteinExistence type="inferred from homology"/>
<dbReference type="SMART" id="SM01190">
    <property type="entry name" value="EMP24_GP25L"/>
    <property type="match status" value="1"/>
</dbReference>
<evidence type="ECO:0000313" key="14">
    <source>
        <dbReference type="Proteomes" id="UP000000591"/>
    </source>
</evidence>
<dbReference type="PROSITE" id="PS50866">
    <property type="entry name" value="GOLD"/>
    <property type="match status" value="1"/>
</dbReference>
<evidence type="ECO:0000256" key="9">
    <source>
        <dbReference type="RuleBase" id="RU003827"/>
    </source>
</evidence>
<dbReference type="EMBL" id="AE016817">
    <property type="protein sequence ID" value="AAS51946.1"/>
    <property type="molecule type" value="Genomic_DNA"/>
</dbReference>
<evidence type="ECO:0000259" key="12">
    <source>
        <dbReference type="PROSITE" id="PS50866"/>
    </source>
</evidence>
<dbReference type="InParanoid" id="Q75A92"/>
<dbReference type="GO" id="GO:0005783">
    <property type="term" value="C:endoplasmic reticulum"/>
    <property type="evidence" value="ECO:0000318"/>
    <property type="project" value="GO_Central"/>
</dbReference>
<dbReference type="AlphaFoldDB" id="Q75A92"/>
<dbReference type="InterPro" id="IPR009038">
    <property type="entry name" value="GOLD_dom"/>
</dbReference>
<evidence type="ECO:0000256" key="2">
    <source>
        <dbReference type="ARBA" id="ARBA00007104"/>
    </source>
</evidence>
<keyword evidence="5" id="KW-0813">Transport</keyword>
<keyword evidence="3 9" id="KW-0812">Transmembrane</keyword>
<evidence type="ECO:0000256" key="6">
    <source>
        <dbReference type="ARBA" id="ARBA00022989"/>
    </source>
</evidence>
<keyword evidence="7 10" id="KW-0472">Membrane</keyword>
<dbReference type="PANTHER" id="PTHR22811">
    <property type="entry name" value="TRANSMEMBRANE EMP24 DOMAIN-CONTAINING PROTEIN"/>
    <property type="match status" value="1"/>
</dbReference>
<keyword evidence="5" id="KW-0931">ER-Golgi transport</keyword>